<geneLocation type="plasmid" evidence="2 3">
    <name>pPT365</name>
</geneLocation>
<name>A0ABN6JX96_9BURK</name>
<protein>
    <submittedName>
        <fullName evidence="2">Uncharacterized protein</fullName>
    </submittedName>
</protein>
<organism evidence="2 3">
    <name type="scientific">Paraburkholderia terrae</name>
    <dbReference type="NCBI Taxonomy" id="311230"/>
    <lineage>
        <taxon>Bacteria</taxon>
        <taxon>Pseudomonadati</taxon>
        <taxon>Pseudomonadota</taxon>
        <taxon>Betaproteobacteria</taxon>
        <taxon>Burkholderiales</taxon>
        <taxon>Burkholderiaceae</taxon>
        <taxon>Paraburkholderia</taxon>
    </lineage>
</organism>
<keyword evidence="2" id="KW-0614">Plasmid</keyword>
<gene>
    <name evidence="2" type="ORF">PTKU64_91680</name>
</gene>
<feature type="region of interest" description="Disordered" evidence="1">
    <location>
        <begin position="21"/>
        <end position="54"/>
    </location>
</feature>
<evidence type="ECO:0000256" key="1">
    <source>
        <dbReference type="SAM" id="MobiDB-lite"/>
    </source>
</evidence>
<sequence>MTDESMTFDFSSVMFMDNSRKDREWIQQKEKSHGPRVAGRGSRKDRYSGKSAGY</sequence>
<reference evidence="2 3" key="1">
    <citation type="journal article" date="2022" name="Front. Microbiol.">
        <title>Identification and characterization of a novel class of self-sufficient cytochrome P450 hydroxylase involved in cyclohexanecarboxylate degradation in Paraburkholderia terrae strain KU-64.</title>
        <authorList>
            <person name="Yamamoto T."/>
            <person name="Hasegawa Y."/>
            <person name="Iwaki H."/>
        </authorList>
    </citation>
    <scope>NUCLEOTIDE SEQUENCE [LARGE SCALE GENOMIC DNA]</scope>
    <source>
        <strain evidence="2 3">KU-64</strain>
    </source>
</reference>
<dbReference type="Proteomes" id="UP001319874">
    <property type="component" value="Plasmid pPT365"/>
</dbReference>
<dbReference type="EMBL" id="AP024959">
    <property type="protein sequence ID" value="BCZ85493.1"/>
    <property type="molecule type" value="Genomic_DNA"/>
</dbReference>
<proteinExistence type="predicted"/>
<evidence type="ECO:0000313" key="3">
    <source>
        <dbReference type="Proteomes" id="UP001319874"/>
    </source>
</evidence>
<feature type="compositionally biased region" description="Basic and acidic residues" evidence="1">
    <location>
        <begin position="21"/>
        <end position="33"/>
    </location>
</feature>
<accession>A0ABN6JX96</accession>
<keyword evidence="3" id="KW-1185">Reference proteome</keyword>
<evidence type="ECO:0000313" key="2">
    <source>
        <dbReference type="EMBL" id="BCZ85493.1"/>
    </source>
</evidence>